<dbReference type="EMBL" id="CAEZXS010000176">
    <property type="protein sequence ID" value="CAB4708454.1"/>
    <property type="molecule type" value="Genomic_DNA"/>
</dbReference>
<dbReference type="Gene3D" id="1.10.10.10">
    <property type="entry name" value="Winged helix-like DNA-binding domain superfamily/Winged helix DNA-binding domain"/>
    <property type="match status" value="1"/>
</dbReference>
<dbReference type="InterPro" id="IPR000835">
    <property type="entry name" value="HTH_MarR-typ"/>
</dbReference>
<dbReference type="PANTHER" id="PTHR33164:SF104">
    <property type="entry name" value="TRANSCRIPTIONAL REGULATORY PROTEIN"/>
    <property type="match status" value="1"/>
</dbReference>
<dbReference type="InterPro" id="IPR039422">
    <property type="entry name" value="MarR/SlyA-like"/>
</dbReference>
<dbReference type="InterPro" id="IPR036388">
    <property type="entry name" value="WH-like_DNA-bd_sf"/>
</dbReference>
<dbReference type="AlphaFoldDB" id="A0A6J7UJI0"/>
<dbReference type="GO" id="GO:0006950">
    <property type="term" value="P:response to stress"/>
    <property type="evidence" value="ECO:0007669"/>
    <property type="project" value="TreeGrafter"/>
</dbReference>
<dbReference type="SMART" id="SM00347">
    <property type="entry name" value="HTH_MARR"/>
    <property type="match status" value="1"/>
</dbReference>
<organism evidence="5">
    <name type="scientific">freshwater metagenome</name>
    <dbReference type="NCBI Taxonomy" id="449393"/>
    <lineage>
        <taxon>unclassified sequences</taxon>
        <taxon>metagenomes</taxon>
        <taxon>ecological metagenomes</taxon>
    </lineage>
</organism>
<gene>
    <name evidence="2" type="ORF">UFOPK2582_01299</name>
    <name evidence="3" type="ORF">UFOPK3046_01723</name>
    <name evidence="4" type="ORF">UFOPK3914_01380</name>
    <name evidence="5" type="ORF">UFOPK4354_00879</name>
</gene>
<evidence type="ECO:0000313" key="5">
    <source>
        <dbReference type="EMBL" id="CAB5066073.1"/>
    </source>
</evidence>
<sequence length="170" mass="18241">MLDETISSWTRERPDLDLDAMATVLRLNALVTVGSRLIESILASHQISLGEFDVLAALRRNGSGAELTPTTLARVAMLSPSGMTNRLDRLVAAGFIARRADPADRRGFLISLTRSGETVTNLAVKDVAAAESELFGTITATERLRFDRTLNKLLDQLTAAATAAGTATTR</sequence>
<dbReference type="PROSITE" id="PS50995">
    <property type="entry name" value="HTH_MARR_2"/>
    <property type="match status" value="1"/>
</dbReference>
<dbReference type="EMBL" id="CAFBQW010000083">
    <property type="protein sequence ID" value="CAB5066073.1"/>
    <property type="molecule type" value="Genomic_DNA"/>
</dbReference>
<evidence type="ECO:0000313" key="4">
    <source>
        <dbReference type="EMBL" id="CAB4987060.1"/>
    </source>
</evidence>
<dbReference type="EMBL" id="CAFAAQ010000204">
    <property type="protein sequence ID" value="CAB4820735.1"/>
    <property type="molecule type" value="Genomic_DNA"/>
</dbReference>
<dbReference type="EMBL" id="CAFBOG010000138">
    <property type="protein sequence ID" value="CAB4987060.1"/>
    <property type="molecule type" value="Genomic_DNA"/>
</dbReference>
<dbReference type="Pfam" id="PF12802">
    <property type="entry name" value="MarR_2"/>
    <property type="match status" value="1"/>
</dbReference>
<dbReference type="PRINTS" id="PR00598">
    <property type="entry name" value="HTHMARR"/>
</dbReference>
<evidence type="ECO:0000313" key="3">
    <source>
        <dbReference type="EMBL" id="CAB4820735.1"/>
    </source>
</evidence>
<proteinExistence type="predicted"/>
<dbReference type="SUPFAM" id="SSF46785">
    <property type="entry name" value="Winged helix' DNA-binding domain"/>
    <property type="match status" value="1"/>
</dbReference>
<dbReference type="PANTHER" id="PTHR33164">
    <property type="entry name" value="TRANSCRIPTIONAL REGULATOR, MARR FAMILY"/>
    <property type="match status" value="1"/>
</dbReference>
<evidence type="ECO:0000313" key="2">
    <source>
        <dbReference type="EMBL" id="CAB4708454.1"/>
    </source>
</evidence>
<name>A0A6J7UJI0_9ZZZZ</name>
<dbReference type="InterPro" id="IPR036390">
    <property type="entry name" value="WH_DNA-bd_sf"/>
</dbReference>
<dbReference type="GO" id="GO:0003700">
    <property type="term" value="F:DNA-binding transcription factor activity"/>
    <property type="evidence" value="ECO:0007669"/>
    <property type="project" value="InterPro"/>
</dbReference>
<accession>A0A6J7UJI0</accession>
<reference evidence="5" key="1">
    <citation type="submission" date="2020-05" db="EMBL/GenBank/DDBJ databases">
        <authorList>
            <person name="Chiriac C."/>
            <person name="Salcher M."/>
            <person name="Ghai R."/>
            <person name="Kavagutti S V."/>
        </authorList>
    </citation>
    <scope>NUCLEOTIDE SEQUENCE</scope>
</reference>
<feature type="domain" description="HTH marR-type" evidence="1">
    <location>
        <begin position="17"/>
        <end position="155"/>
    </location>
</feature>
<evidence type="ECO:0000259" key="1">
    <source>
        <dbReference type="PROSITE" id="PS50995"/>
    </source>
</evidence>
<protein>
    <submittedName>
        <fullName evidence="5">Unannotated protein</fullName>
    </submittedName>
</protein>